<evidence type="ECO:0000313" key="1">
    <source>
        <dbReference type="EMBL" id="SOD39671.1"/>
    </source>
</evidence>
<keyword evidence="2" id="KW-1185">Reference proteome</keyword>
<evidence type="ECO:0000313" key="2">
    <source>
        <dbReference type="Proteomes" id="UP000219271"/>
    </source>
</evidence>
<proteinExistence type="predicted"/>
<dbReference type="Proteomes" id="UP000219271">
    <property type="component" value="Unassembled WGS sequence"/>
</dbReference>
<sequence>MQYSQITVQLNEESHNIHTTKTFMSYAGEECSLPGFFIPEPFRLVKSVYCNEYRVLSKEPDPKTLFYIRLFDAPQSISPLFNKHPSLSKKLTQCLVWSSMIPNHRDAFHFLANKFFDYFLNEYNIAITIGPMTLCSAHFWEGRLLASFTRPDVSIYRSDGNSVIKIPNWLEFQMEWSEFIFKSSEDINDPSVILIAKDKP</sequence>
<dbReference type="AlphaFoldDB" id="A0A286BZU6"/>
<gene>
    <name evidence="1" type="ORF">SAMN06273570_4124</name>
</gene>
<accession>A0A286BZU6</accession>
<organism evidence="1 2">
    <name type="scientific">Candidatus Pantoea floridensis</name>
    <dbReference type="NCBI Taxonomy" id="1938870"/>
    <lineage>
        <taxon>Bacteria</taxon>
        <taxon>Pseudomonadati</taxon>
        <taxon>Pseudomonadota</taxon>
        <taxon>Gammaproteobacteria</taxon>
        <taxon>Enterobacterales</taxon>
        <taxon>Erwiniaceae</taxon>
        <taxon>Pantoea</taxon>
    </lineage>
</organism>
<reference evidence="2" key="1">
    <citation type="submission" date="2017-09" db="EMBL/GenBank/DDBJ databases">
        <authorList>
            <person name="Varghese N."/>
            <person name="Submissions S."/>
        </authorList>
    </citation>
    <scope>NUCLEOTIDE SEQUENCE [LARGE SCALE GENOMIC DNA]</scope>
    <source>
        <strain evidence="2">JKS000234</strain>
    </source>
</reference>
<dbReference type="EMBL" id="OCMY01000001">
    <property type="protein sequence ID" value="SOD39671.1"/>
    <property type="molecule type" value="Genomic_DNA"/>
</dbReference>
<name>A0A286BZU6_9GAMM</name>
<protein>
    <submittedName>
        <fullName evidence="1">Uncharacterized protein</fullName>
    </submittedName>
</protein>